<proteinExistence type="predicted"/>
<protein>
    <submittedName>
        <fullName evidence="2">Uncharacterized protein</fullName>
    </submittedName>
</protein>
<feature type="region of interest" description="Disordered" evidence="1">
    <location>
        <begin position="1"/>
        <end position="41"/>
    </location>
</feature>
<sequence>MAPEKVVRYPINTPQTGRTERAAAPGIIAMTPGPAMDARPWTGRRVREGGAERAAPLLDVPVPAPRSQASSAGTSPRYGTVR</sequence>
<accession>A0ABP7WCH2</accession>
<dbReference type="EMBL" id="BAAAZG010000039">
    <property type="protein sequence ID" value="GAA4086083.1"/>
    <property type="molecule type" value="Genomic_DNA"/>
</dbReference>
<name>A0ABP7WCH2_9ACTN</name>
<reference evidence="3" key="1">
    <citation type="journal article" date="2019" name="Int. J. Syst. Evol. Microbiol.">
        <title>The Global Catalogue of Microorganisms (GCM) 10K type strain sequencing project: providing services to taxonomists for standard genome sequencing and annotation.</title>
        <authorList>
            <consortium name="The Broad Institute Genomics Platform"/>
            <consortium name="The Broad Institute Genome Sequencing Center for Infectious Disease"/>
            <person name="Wu L."/>
            <person name="Ma J."/>
        </authorList>
    </citation>
    <scope>NUCLEOTIDE SEQUENCE [LARGE SCALE GENOMIC DNA]</scope>
    <source>
        <strain evidence="3">JCM 16702</strain>
    </source>
</reference>
<dbReference type="Proteomes" id="UP001500683">
    <property type="component" value="Unassembled WGS sequence"/>
</dbReference>
<organism evidence="2 3">
    <name type="scientific">Actinomadura miaoliensis</name>
    <dbReference type="NCBI Taxonomy" id="430685"/>
    <lineage>
        <taxon>Bacteria</taxon>
        <taxon>Bacillati</taxon>
        <taxon>Actinomycetota</taxon>
        <taxon>Actinomycetes</taxon>
        <taxon>Streptosporangiales</taxon>
        <taxon>Thermomonosporaceae</taxon>
        <taxon>Actinomadura</taxon>
    </lineage>
</organism>
<gene>
    <name evidence="2" type="ORF">GCM10022214_52690</name>
</gene>
<feature type="region of interest" description="Disordered" evidence="1">
    <location>
        <begin position="53"/>
        <end position="82"/>
    </location>
</feature>
<evidence type="ECO:0000256" key="1">
    <source>
        <dbReference type="SAM" id="MobiDB-lite"/>
    </source>
</evidence>
<evidence type="ECO:0000313" key="2">
    <source>
        <dbReference type="EMBL" id="GAA4086083.1"/>
    </source>
</evidence>
<evidence type="ECO:0000313" key="3">
    <source>
        <dbReference type="Proteomes" id="UP001500683"/>
    </source>
</evidence>
<comment type="caution">
    <text evidence="2">The sequence shown here is derived from an EMBL/GenBank/DDBJ whole genome shotgun (WGS) entry which is preliminary data.</text>
</comment>
<keyword evidence="3" id="KW-1185">Reference proteome</keyword>